<dbReference type="Pfam" id="PF01454">
    <property type="entry name" value="MAGE"/>
    <property type="match status" value="1"/>
</dbReference>
<feature type="compositionally biased region" description="Polar residues" evidence="1">
    <location>
        <begin position="31"/>
        <end position="42"/>
    </location>
</feature>
<reference evidence="4" key="1">
    <citation type="submission" date="2025-08" db="UniProtKB">
        <authorList>
            <consortium name="RefSeq"/>
        </authorList>
    </citation>
    <scope>IDENTIFICATION</scope>
</reference>
<feature type="region of interest" description="Disordered" evidence="1">
    <location>
        <begin position="1"/>
        <end position="51"/>
    </location>
</feature>
<dbReference type="Gene3D" id="1.10.10.1200">
    <property type="entry name" value="MAGE homology domain, winged helix WH1 motif"/>
    <property type="match status" value="1"/>
</dbReference>
<proteinExistence type="predicted"/>
<dbReference type="Gene3D" id="1.10.10.1210">
    <property type="entry name" value="MAGE homology domain, winged helix WH2 motif"/>
    <property type="match status" value="1"/>
</dbReference>
<protein>
    <submittedName>
        <fullName evidence="4">Melanoma-associated antigen B18-like</fullName>
    </submittedName>
</protein>
<dbReference type="GeneID" id="101651929"/>
<dbReference type="SMART" id="SM01373">
    <property type="entry name" value="MAGE"/>
    <property type="match status" value="1"/>
</dbReference>
<dbReference type="InterPro" id="IPR041899">
    <property type="entry name" value="MAGE_WH2"/>
</dbReference>
<evidence type="ECO:0000259" key="2">
    <source>
        <dbReference type="PROSITE" id="PS50838"/>
    </source>
</evidence>
<evidence type="ECO:0000256" key="1">
    <source>
        <dbReference type="SAM" id="MobiDB-lite"/>
    </source>
</evidence>
<gene>
    <name evidence="4" type="primary">LOC101651929</name>
</gene>
<evidence type="ECO:0000313" key="3">
    <source>
        <dbReference type="Proteomes" id="UP000694863"/>
    </source>
</evidence>
<dbReference type="InterPro" id="IPR037445">
    <property type="entry name" value="MAGE"/>
</dbReference>
<sequence length="313" mass="35373">MPRGHKSKLRAREKKRQAQNETKALEDAQATAANHPSQNLPTMGTEDSPLSFQGAAAAAFTDAHGDGEGNPSSPQASKSLSKDPLTKKVVLLVRFLMEKYQTREPVTKADMVNSVVKSYKNHFPKILKRASALLELAFGVDLKEVDPIRHCYAFINKLDFSVDERILHEDSMPQTGFLMMVLSVIFLKDNCASEEEVWEMLNMMGIYADKTHCIYGHPKKALTQDFVQLKYLEYRQVANSDPPRYEFLWGPRAHAEVTKMKALEFLATISDTTPSDLSPWYEEALREEEERLQARLAAKGSKQGKSRRKPCPK</sequence>
<feature type="compositionally biased region" description="Basic residues" evidence="1">
    <location>
        <begin position="1"/>
        <end position="17"/>
    </location>
</feature>
<feature type="compositionally biased region" description="Polar residues" evidence="1">
    <location>
        <begin position="70"/>
        <end position="79"/>
    </location>
</feature>
<dbReference type="PROSITE" id="PS50838">
    <property type="entry name" value="MAGE"/>
    <property type="match status" value="1"/>
</dbReference>
<name>A0ABM0J3T3_ECHTE</name>
<dbReference type="InterPro" id="IPR002190">
    <property type="entry name" value="MHD_dom"/>
</dbReference>
<evidence type="ECO:0000313" key="4">
    <source>
        <dbReference type="RefSeq" id="XP_004714207.1"/>
    </source>
</evidence>
<feature type="region of interest" description="Disordered" evidence="1">
    <location>
        <begin position="62"/>
        <end position="81"/>
    </location>
</feature>
<dbReference type="SMART" id="SM01392">
    <property type="entry name" value="MAGE_N"/>
    <property type="match status" value="1"/>
</dbReference>
<dbReference type="InterPro" id="IPR021072">
    <property type="entry name" value="MAGE_N"/>
</dbReference>
<keyword evidence="3" id="KW-1185">Reference proteome</keyword>
<dbReference type="RefSeq" id="XP_004714207.1">
    <property type="nucleotide sequence ID" value="XM_004714150.2"/>
</dbReference>
<dbReference type="Proteomes" id="UP000694863">
    <property type="component" value="Unplaced"/>
</dbReference>
<dbReference type="Pfam" id="PF12440">
    <property type="entry name" value="MAGE_N"/>
    <property type="match status" value="1"/>
</dbReference>
<organism evidence="3 4">
    <name type="scientific">Echinops telfairi</name>
    <name type="common">Lesser hedgehog tenrec</name>
    <dbReference type="NCBI Taxonomy" id="9371"/>
    <lineage>
        <taxon>Eukaryota</taxon>
        <taxon>Metazoa</taxon>
        <taxon>Chordata</taxon>
        <taxon>Craniata</taxon>
        <taxon>Vertebrata</taxon>
        <taxon>Euteleostomi</taxon>
        <taxon>Mammalia</taxon>
        <taxon>Eutheria</taxon>
        <taxon>Afrotheria</taxon>
        <taxon>Tenrecidae</taxon>
        <taxon>Tenrecinae</taxon>
        <taxon>Echinops</taxon>
    </lineage>
</organism>
<feature type="domain" description="MAGE" evidence="2">
    <location>
        <begin position="85"/>
        <end position="284"/>
    </location>
</feature>
<dbReference type="PANTHER" id="PTHR11736:SF23">
    <property type="entry name" value="MELANOMA-ASSOCIATED ANTIGEN B18"/>
    <property type="match status" value="1"/>
</dbReference>
<dbReference type="PANTHER" id="PTHR11736">
    <property type="entry name" value="MELANOMA-ASSOCIATED ANTIGEN MAGE ANTIGEN"/>
    <property type="match status" value="1"/>
</dbReference>
<accession>A0ABM0J3T3</accession>
<dbReference type="InterPro" id="IPR041898">
    <property type="entry name" value="MAGE_WH1"/>
</dbReference>